<dbReference type="Proteomes" id="UP000887567">
    <property type="component" value="Unplaced"/>
</dbReference>
<dbReference type="InterPro" id="IPR047664">
    <property type="entry name" value="SWEET"/>
</dbReference>
<feature type="transmembrane region" description="Helical" evidence="12">
    <location>
        <begin position="155"/>
        <end position="173"/>
    </location>
</feature>
<evidence type="ECO:0000256" key="12">
    <source>
        <dbReference type="RuleBase" id="RU910715"/>
    </source>
</evidence>
<dbReference type="RefSeq" id="XP_020898805.1">
    <property type="nucleotide sequence ID" value="XM_021043146.2"/>
</dbReference>
<keyword evidence="7 12" id="KW-0812">Transmembrane</keyword>
<keyword evidence="8" id="KW-0677">Repeat</keyword>
<dbReference type="Gene3D" id="1.20.1280.290">
    <property type="match status" value="2"/>
</dbReference>
<feature type="transmembrane region" description="Helical" evidence="12">
    <location>
        <begin position="97"/>
        <end position="115"/>
    </location>
</feature>
<keyword evidence="6 12" id="KW-0762">Sugar transport</keyword>
<evidence type="ECO:0000256" key="9">
    <source>
        <dbReference type="ARBA" id="ARBA00022989"/>
    </source>
</evidence>
<comment type="function">
    <text evidence="12">Mediates sugar transport across membranes.</text>
</comment>
<feature type="transmembrane region" description="Helical" evidence="12">
    <location>
        <begin position="65"/>
        <end position="85"/>
    </location>
</feature>
<evidence type="ECO:0000256" key="7">
    <source>
        <dbReference type="ARBA" id="ARBA00022692"/>
    </source>
</evidence>
<comment type="similarity">
    <text evidence="3 12">Belongs to the SWEET sugar transporter family.</text>
</comment>
<sequence length="225" mass="25012">MDYKLILSWTATVSQIGLLLTGTQVCFKIIRSGNTGHIALFPFVACCLSGILWTKYGLLIDDFPITFVSGAGMVSQSIYIFIYYINTREKRSAAIKILWSFLGVTSVLSYIKYYVEDLETAIRHLGLICSGFSVAVYGSPLVSLAQVVKQKSTEYLTFSLCLANFVVSLQWFMYGHLVQDAYIKLPNALGVLLSVIQLSLFILYPSAPQRTVIYTPGSKPSKLEI</sequence>
<evidence type="ECO:0000256" key="1">
    <source>
        <dbReference type="ARBA" id="ARBA00004651"/>
    </source>
</evidence>
<name>A0A913X4K8_EXADI</name>
<evidence type="ECO:0000313" key="13">
    <source>
        <dbReference type="EnsemblMetazoa" id="XP_020898805.1"/>
    </source>
</evidence>
<evidence type="ECO:0000256" key="2">
    <source>
        <dbReference type="ARBA" id="ARBA00004653"/>
    </source>
</evidence>
<dbReference type="EnsemblMetazoa" id="XM_021043146.2">
    <property type="protein sequence ID" value="XP_020898805.1"/>
    <property type="gene ID" value="LOC110237544"/>
</dbReference>
<dbReference type="GeneID" id="110237544"/>
<dbReference type="PANTHER" id="PTHR10791:SF112">
    <property type="entry name" value="SUGAR TRANSPORTER SWEET1"/>
    <property type="match status" value="1"/>
</dbReference>
<evidence type="ECO:0000256" key="3">
    <source>
        <dbReference type="ARBA" id="ARBA00007809"/>
    </source>
</evidence>
<evidence type="ECO:0000256" key="8">
    <source>
        <dbReference type="ARBA" id="ARBA00022737"/>
    </source>
</evidence>
<accession>A0A913X4K8</accession>
<feature type="transmembrane region" description="Helical" evidence="12">
    <location>
        <begin position="6"/>
        <end position="27"/>
    </location>
</feature>
<dbReference type="OrthoDB" id="409725at2759"/>
<feature type="transmembrane region" description="Helical" evidence="12">
    <location>
        <begin position="185"/>
        <end position="204"/>
    </location>
</feature>
<keyword evidence="10" id="KW-0333">Golgi apparatus</keyword>
<evidence type="ECO:0000256" key="10">
    <source>
        <dbReference type="ARBA" id="ARBA00023034"/>
    </source>
</evidence>
<feature type="transmembrane region" description="Helical" evidence="12">
    <location>
        <begin position="121"/>
        <end position="143"/>
    </location>
</feature>
<dbReference type="AlphaFoldDB" id="A0A913X4K8"/>
<dbReference type="InterPro" id="IPR004316">
    <property type="entry name" value="SWEET_rpt"/>
</dbReference>
<reference evidence="13" key="1">
    <citation type="submission" date="2022-11" db="UniProtKB">
        <authorList>
            <consortium name="EnsemblMetazoa"/>
        </authorList>
    </citation>
    <scope>IDENTIFICATION</scope>
</reference>
<evidence type="ECO:0000256" key="4">
    <source>
        <dbReference type="ARBA" id="ARBA00022448"/>
    </source>
</evidence>
<dbReference type="KEGG" id="epa:110237544"/>
<dbReference type="PANTHER" id="PTHR10791">
    <property type="entry name" value="RAG1-ACTIVATING PROTEIN 1"/>
    <property type="match status" value="1"/>
</dbReference>
<keyword evidence="11 12" id="KW-0472">Membrane</keyword>
<keyword evidence="14" id="KW-1185">Reference proteome</keyword>
<dbReference type="Pfam" id="PF03083">
    <property type="entry name" value="MtN3_slv"/>
    <property type="match status" value="2"/>
</dbReference>
<comment type="subcellular location">
    <subcellularLocation>
        <location evidence="1 12">Cell membrane</location>
        <topology evidence="1 12">Multi-pass membrane protein</topology>
    </subcellularLocation>
    <subcellularLocation>
        <location evidence="2">Golgi apparatus membrane</location>
        <topology evidence="2">Multi-pass membrane protein</topology>
    </subcellularLocation>
</comment>
<keyword evidence="5" id="KW-1003">Cell membrane</keyword>
<dbReference type="FunFam" id="1.20.1280.290:FF:000004">
    <property type="entry name" value="Sugar transporter SWEET"/>
    <property type="match status" value="1"/>
</dbReference>
<protein>
    <recommendedName>
        <fullName evidence="12">Sugar transporter SWEET</fullName>
    </recommendedName>
</protein>
<dbReference type="OMA" id="MIFCNCY"/>
<keyword evidence="4 12" id="KW-0813">Transport</keyword>
<evidence type="ECO:0000256" key="6">
    <source>
        <dbReference type="ARBA" id="ARBA00022597"/>
    </source>
</evidence>
<evidence type="ECO:0000256" key="11">
    <source>
        <dbReference type="ARBA" id="ARBA00023136"/>
    </source>
</evidence>
<dbReference type="GO" id="GO:0005886">
    <property type="term" value="C:plasma membrane"/>
    <property type="evidence" value="ECO:0007669"/>
    <property type="project" value="UniProtKB-SubCell"/>
</dbReference>
<organism evidence="13 14">
    <name type="scientific">Exaiptasia diaphana</name>
    <name type="common">Tropical sea anemone</name>
    <name type="synonym">Aiptasia pulchella</name>
    <dbReference type="NCBI Taxonomy" id="2652724"/>
    <lineage>
        <taxon>Eukaryota</taxon>
        <taxon>Metazoa</taxon>
        <taxon>Cnidaria</taxon>
        <taxon>Anthozoa</taxon>
        <taxon>Hexacorallia</taxon>
        <taxon>Actiniaria</taxon>
        <taxon>Aiptasiidae</taxon>
        <taxon>Exaiptasia</taxon>
    </lineage>
</organism>
<feature type="transmembrane region" description="Helical" evidence="12">
    <location>
        <begin position="39"/>
        <end position="59"/>
    </location>
</feature>
<proteinExistence type="inferred from homology"/>
<dbReference type="GO" id="GO:0000139">
    <property type="term" value="C:Golgi membrane"/>
    <property type="evidence" value="ECO:0007669"/>
    <property type="project" value="UniProtKB-SubCell"/>
</dbReference>
<evidence type="ECO:0000313" key="14">
    <source>
        <dbReference type="Proteomes" id="UP000887567"/>
    </source>
</evidence>
<evidence type="ECO:0000256" key="5">
    <source>
        <dbReference type="ARBA" id="ARBA00022475"/>
    </source>
</evidence>
<keyword evidence="9 12" id="KW-1133">Transmembrane helix</keyword>
<dbReference type="GO" id="GO:0051119">
    <property type="term" value="F:sugar transmembrane transporter activity"/>
    <property type="evidence" value="ECO:0007669"/>
    <property type="project" value="InterPro"/>
</dbReference>